<keyword evidence="2" id="KW-1133">Transmembrane helix</keyword>
<evidence type="ECO:0000313" key="3">
    <source>
        <dbReference type="EnsemblMetazoa" id="AMEM015386-PA"/>
    </source>
</evidence>
<dbReference type="VEuPathDB" id="VectorBase:AMEM015386"/>
<dbReference type="Proteomes" id="UP000075903">
    <property type="component" value="Unassembled WGS sequence"/>
</dbReference>
<sequence>MVGEKNASGYYDRSIVPPLSSWRVVSWMSMLVVGSLIGEAVLLPRGPAYALRILGSGWAAVTTIPPVRNLLPGLTPGDGTPLGRSGAPPFPVPLGPADSGPAVDGTLSSALRGEPAVERELLVVSSRRDCPTRADRDRCVMISAFSTILLSVELVSVSPRK</sequence>
<reference evidence="3" key="1">
    <citation type="submission" date="2020-05" db="UniProtKB">
        <authorList>
            <consortium name="EnsemblMetazoa"/>
        </authorList>
    </citation>
    <scope>IDENTIFICATION</scope>
    <source>
        <strain evidence="3">MAF</strain>
    </source>
</reference>
<dbReference type="AlphaFoldDB" id="A0A182VI65"/>
<feature type="region of interest" description="Disordered" evidence="1">
    <location>
        <begin position="76"/>
        <end position="98"/>
    </location>
</feature>
<evidence type="ECO:0000313" key="4">
    <source>
        <dbReference type="Proteomes" id="UP000075903"/>
    </source>
</evidence>
<evidence type="ECO:0000256" key="2">
    <source>
        <dbReference type="SAM" id="Phobius"/>
    </source>
</evidence>
<evidence type="ECO:0000256" key="1">
    <source>
        <dbReference type="SAM" id="MobiDB-lite"/>
    </source>
</evidence>
<proteinExistence type="predicted"/>
<protein>
    <submittedName>
        <fullName evidence="3">Uncharacterized protein</fullName>
    </submittedName>
</protein>
<feature type="transmembrane region" description="Helical" evidence="2">
    <location>
        <begin position="24"/>
        <end position="43"/>
    </location>
</feature>
<keyword evidence="2" id="KW-0812">Transmembrane</keyword>
<accession>A0A182VI65</accession>
<name>A0A182VI65_ANOME</name>
<organism evidence="3 4">
    <name type="scientific">Anopheles merus</name>
    <name type="common">Mosquito</name>
    <dbReference type="NCBI Taxonomy" id="30066"/>
    <lineage>
        <taxon>Eukaryota</taxon>
        <taxon>Metazoa</taxon>
        <taxon>Ecdysozoa</taxon>
        <taxon>Arthropoda</taxon>
        <taxon>Hexapoda</taxon>
        <taxon>Insecta</taxon>
        <taxon>Pterygota</taxon>
        <taxon>Neoptera</taxon>
        <taxon>Endopterygota</taxon>
        <taxon>Diptera</taxon>
        <taxon>Nematocera</taxon>
        <taxon>Culicoidea</taxon>
        <taxon>Culicidae</taxon>
        <taxon>Anophelinae</taxon>
        <taxon>Anopheles</taxon>
    </lineage>
</organism>
<keyword evidence="2" id="KW-0472">Membrane</keyword>
<keyword evidence="4" id="KW-1185">Reference proteome</keyword>
<dbReference type="EnsemblMetazoa" id="AMEM015386-RA">
    <property type="protein sequence ID" value="AMEM015386-PA"/>
    <property type="gene ID" value="AMEM015386"/>
</dbReference>